<dbReference type="AlphaFoldDB" id="A0A9J9LCK3"/>
<feature type="domain" description="Phage terminase large subunit GpA ATPase" evidence="2">
    <location>
        <begin position="27"/>
        <end position="264"/>
    </location>
</feature>
<sequence>MLRRVASIIRPKASLTVSQWAIEHLGYDPETLPWQMEIMDALGDPEVAEVGLMGPAQAGKSEIGLAWLGWSIEHDPAGFMICQPSKVLTQDFVVRRVAPMIKSTSALRGQLLSEVGADNMFLKQFRAMLLTSIWPTAENFRARPVPRGWVDDYDAIDANIEGKGSAVSLMDDRAATFEGRDTKFISSSPADEKGGKIEAFVKGGTHERLMPPCPHCEERIEIDLRRDLRFDDSGSADLAEQTAHVVCSKNGCIIEPHHKRTMIDAMARLPGRGFVVTNLDAGRRRRTFSADGLLCFRSWGRLARQWREAQIEWETLQSEAGLVGFFNGKAGYNYRSILSGEPPIEIKTLAARRRKGWKLGTVPAGVKVIVITVDVQANRFECAAVGYGDGLECWVIDRWTIETLADGLTSVQPLRYREHWAALLPLFSRDWPLADGSGQAAQALTVAIDARGGESDLVTGFWHLCVAAGIHRNRVTLLQGGNNPRAELISRARRSDEKAGGGVKRNSPAKWTVNVHALKNILDARLRREKPGPGYIHFPEDFRELHFDELTAEEKQDGKWKKIRPRNETLDLMVMSYAALLRSPFAGTRTTMSWVPREYRVPEQELPNLMASKNDDGTDPAALGAADIKPSASGSIDETARDRADGQEPGAAVATAAPAAPKRKRRAGGVNPITGRAAGSWLKRN</sequence>
<evidence type="ECO:0000313" key="4">
    <source>
        <dbReference type="EMBL" id="ABQ68552.1"/>
    </source>
</evidence>
<organism evidence="4 5">
    <name type="scientific">Rhizorhabdus wittichii (strain DSM 6014 / CCUG 31198 / JCM 15750 / NBRC 105917 / EY 4224 / RW1)</name>
    <name type="common">Sphingomonas wittichii</name>
    <dbReference type="NCBI Taxonomy" id="392499"/>
    <lineage>
        <taxon>Bacteria</taxon>
        <taxon>Pseudomonadati</taxon>
        <taxon>Pseudomonadota</taxon>
        <taxon>Alphaproteobacteria</taxon>
        <taxon>Sphingomonadales</taxon>
        <taxon>Sphingomonadaceae</taxon>
        <taxon>Rhizorhabdus</taxon>
    </lineage>
</organism>
<feature type="domain" description="Terminase large subunit GpA endonuclease" evidence="3">
    <location>
        <begin position="295"/>
        <end position="580"/>
    </location>
</feature>
<dbReference type="PANTHER" id="PTHR34413">
    <property type="entry name" value="PROPHAGE TAIL FIBER ASSEMBLY PROTEIN HOMOLOG TFAE-RELATED-RELATED"/>
    <property type="match status" value="1"/>
</dbReference>
<proteinExistence type="predicted"/>
<dbReference type="Pfam" id="PF20454">
    <property type="entry name" value="GpA_nuclease"/>
    <property type="match status" value="1"/>
</dbReference>
<protein>
    <submittedName>
        <fullName evidence="4">Phage terminase GpA</fullName>
    </submittedName>
</protein>
<dbReference type="GO" id="GO:0016887">
    <property type="term" value="F:ATP hydrolysis activity"/>
    <property type="evidence" value="ECO:0007669"/>
    <property type="project" value="InterPro"/>
</dbReference>
<name>A0A9J9LCK3_RHIWR</name>
<dbReference type="InterPro" id="IPR046453">
    <property type="entry name" value="GpA_ATPase"/>
</dbReference>
<keyword evidence="5" id="KW-1185">Reference proteome</keyword>
<evidence type="ECO:0000259" key="2">
    <source>
        <dbReference type="Pfam" id="PF05876"/>
    </source>
</evidence>
<accession>A0A9J9LCK3</accession>
<dbReference type="EMBL" id="CP000699">
    <property type="protein sequence ID" value="ABQ68552.1"/>
    <property type="molecule type" value="Genomic_DNA"/>
</dbReference>
<dbReference type="PANTHER" id="PTHR34413:SF2">
    <property type="entry name" value="PROPHAGE TAIL FIBER ASSEMBLY PROTEIN HOMOLOG TFAE-RELATED"/>
    <property type="match status" value="1"/>
</dbReference>
<dbReference type="InterPro" id="IPR051220">
    <property type="entry name" value="TFA_Chaperone"/>
</dbReference>
<gene>
    <name evidence="4" type="ordered locus">Swit_2193</name>
</gene>
<feature type="region of interest" description="Disordered" evidence="1">
    <location>
        <begin position="609"/>
        <end position="685"/>
    </location>
</feature>
<dbReference type="KEGG" id="swi:Swit_2193"/>
<evidence type="ECO:0000259" key="3">
    <source>
        <dbReference type="Pfam" id="PF20454"/>
    </source>
</evidence>
<evidence type="ECO:0000313" key="5">
    <source>
        <dbReference type="Proteomes" id="UP000001989"/>
    </source>
</evidence>
<evidence type="ECO:0000256" key="1">
    <source>
        <dbReference type="SAM" id="MobiDB-lite"/>
    </source>
</evidence>
<dbReference type="Pfam" id="PF05876">
    <property type="entry name" value="GpA_ATPase"/>
    <property type="match status" value="1"/>
</dbReference>
<dbReference type="InterPro" id="IPR046454">
    <property type="entry name" value="GpA_endonuclease"/>
</dbReference>
<dbReference type="GO" id="GO:0004519">
    <property type="term" value="F:endonuclease activity"/>
    <property type="evidence" value="ECO:0007669"/>
    <property type="project" value="InterPro"/>
</dbReference>
<dbReference type="Proteomes" id="UP000001989">
    <property type="component" value="Chromosome"/>
</dbReference>
<reference evidence="4 5" key="1">
    <citation type="journal article" date="2010" name="J. Bacteriol.">
        <title>Genome sequence of the dioxin-mineralizing bacterium Sphingomonas wittichii RW1.</title>
        <authorList>
            <person name="Miller T.R."/>
            <person name="Delcher A.L."/>
            <person name="Salzberg S.L."/>
            <person name="Saunders E."/>
            <person name="Detter J.C."/>
            <person name="Halden R.U."/>
        </authorList>
    </citation>
    <scope>NUCLEOTIDE SEQUENCE [LARGE SCALE GENOMIC DNA]</scope>
    <source>
        <strain evidence="5">DSM 6014 / CCUG 31198 / JCM 15750 / NBRC 105917 / EY 4224 / RW1</strain>
    </source>
</reference>
<feature type="compositionally biased region" description="Low complexity" evidence="1">
    <location>
        <begin position="649"/>
        <end position="660"/>
    </location>
</feature>